<evidence type="ECO:0000256" key="1">
    <source>
        <dbReference type="SAM" id="MobiDB-lite"/>
    </source>
</evidence>
<name>U6G4E0_9EIME</name>
<evidence type="ECO:0000313" key="2">
    <source>
        <dbReference type="EMBL" id="CDI74178.1"/>
    </source>
</evidence>
<feature type="region of interest" description="Disordered" evidence="1">
    <location>
        <begin position="41"/>
        <end position="84"/>
    </location>
</feature>
<sequence length="535" mass="56686">MGKYALLFPRLVNNAQLRITQTAKVCPRQLLDAALLAPPVLPRAVSSPSPPSRRQDSSAPSPLADGSRSATTQRVPSSPLSVPYHALQGQGATEANDFSEYQRTRAEHTWAILEMHAVAALPCLSHHVDDAALVEKLLSRAADCLSHFSPEDVALVLGTAAGESSTCLREALLLQQPAAVGEVTQPRGALEGCQLSLSAATLPRASSVEEDGDGSRPCRAGLPLFVVLDADLNDCVRAFLAASKICAASVEDALSSPKLGPSGAVSPQLSAISGALEPLCLLTQHLGCKVGTASASAKLRIVAGGARLLRILRQRKGSEEISLQEAVAAAVSAAAVAEFTTATSDEQLQSCSSENNGGLRGSQPFGPPDYFHQGSKDAVLKTPLFAVCSTTLRSGHTLGRAPRPARACSSSAADHLEEALQETLLASIFSLCSVPGDLKSGEGMILLELLWKLRMHYGFSVPFACVEGVYFHLLANLHQLAAHEVVALTASFELSHSADDGERNYSFGRQRIGGGMEKWQKRRHLEELVNIEHTH</sequence>
<dbReference type="OrthoDB" id="346058at2759"/>
<proteinExistence type="predicted"/>
<accession>U6G4E0</accession>
<reference evidence="2" key="2">
    <citation type="submission" date="2013-10" db="EMBL/GenBank/DDBJ databases">
        <authorList>
            <person name="Aslett M."/>
        </authorList>
    </citation>
    <scope>NUCLEOTIDE SEQUENCE [LARGE SCALE GENOMIC DNA]</scope>
    <source>
        <strain evidence="2">Houghton</strain>
    </source>
</reference>
<feature type="compositionally biased region" description="Polar residues" evidence="1">
    <location>
        <begin position="347"/>
        <end position="356"/>
    </location>
</feature>
<keyword evidence="3" id="KW-1185">Reference proteome</keyword>
<feature type="compositionally biased region" description="Polar residues" evidence="1">
    <location>
        <begin position="68"/>
        <end position="80"/>
    </location>
</feature>
<dbReference type="VEuPathDB" id="ToxoDB:EPH_0011140"/>
<dbReference type="EMBL" id="HG689922">
    <property type="protein sequence ID" value="CDI74178.1"/>
    <property type="molecule type" value="Genomic_DNA"/>
</dbReference>
<protein>
    <submittedName>
        <fullName evidence="2">Uncharacterized protein</fullName>
    </submittedName>
</protein>
<organism evidence="2 3">
    <name type="scientific">Eimeria praecox</name>
    <dbReference type="NCBI Taxonomy" id="51316"/>
    <lineage>
        <taxon>Eukaryota</taxon>
        <taxon>Sar</taxon>
        <taxon>Alveolata</taxon>
        <taxon>Apicomplexa</taxon>
        <taxon>Conoidasida</taxon>
        <taxon>Coccidia</taxon>
        <taxon>Eucoccidiorida</taxon>
        <taxon>Eimeriorina</taxon>
        <taxon>Eimeriidae</taxon>
        <taxon>Eimeria</taxon>
    </lineage>
</organism>
<feature type="region of interest" description="Disordered" evidence="1">
    <location>
        <begin position="347"/>
        <end position="366"/>
    </location>
</feature>
<gene>
    <name evidence="2" type="ORF">EPH_0011140</name>
</gene>
<evidence type="ECO:0000313" key="3">
    <source>
        <dbReference type="Proteomes" id="UP000018201"/>
    </source>
</evidence>
<dbReference type="Proteomes" id="UP000018201">
    <property type="component" value="Unassembled WGS sequence"/>
</dbReference>
<reference evidence="2" key="1">
    <citation type="submission" date="2013-10" db="EMBL/GenBank/DDBJ databases">
        <title>Genomic analysis of the causative agents of coccidiosis in chickens.</title>
        <authorList>
            <person name="Reid A.J."/>
            <person name="Blake D."/>
            <person name="Billington K."/>
            <person name="Browne H."/>
            <person name="Dunn M."/>
            <person name="Hung S."/>
            <person name="Kawahara F."/>
            <person name="Miranda-Saavedra D."/>
            <person name="Mourier T."/>
            <person name="Nagra H."/>
            <person name="Otto T.D."/>
            <person name="Rawlings N."/>
            <person name="Sanchez A."/>
            <person name="Sanders M."/>
            <person name="Subramaniam C."/>
            <person name="Tay Y."/>
            <person name="Dear P."/>
            <person name="Doerig C."/>
            <person name="Gruber A."/>
            <person name="Parkinson J."/>
            <person name="Shirley M."/>
            <person name="Wan K.L."/>
            <person name="Berriman M."/>
            <person name="Tomley F."/>
            <person name="Pain A."/>
        </authorList>
    </citation>
    <scope>NUCLEOTIDE SEQUENCE [LARGE SCALE GENOMIC DNA]</scope>
    <source>
        <strain evidence="2">Houghton</strain>
    </source>
</reference>
<dbReference type="AlphaFoldDB" id="U6G4E0"/>